<dbReference type="AlphaFoldDB" id="A0A3B0MM84"/>
<gene>
    <name evidence="1" type="ORF">TAT_000157600</name>
    <name evidence="2" type="ORF">TAV_000157800</name>
</gene>
<reference evidence="1" key="1">
    <citation type="submission" date="2018-07" db="EMBL/GenBank/DDBJ databases">
        <authorList>
            <person name="Quirk P.G."/>
            <person name="Krulwich T.A."/>
        </authorList>
    </citation>
    <scope>NUCLEOTIDE SEQUENCE</scope>
    <source>
        <strain evidence="1">Anand</strain>
    </source>
</reference>
<evidence type="ECO:0000313" key="2">
    <source>
        <dbReference type="EMBL" id="SVP91432.1"/>
    </source>
</evidence>
<proteinExistence type="predicted"/>
<name>A0A3B0MM84_THEAN</name>
<dbReference type="VEuPathDB" id="PiroplasmaDB:TA14015"/>
<dbReference type="EMBL" id="UIVT01000002">
    <property type="protein sequence ID" value="SVP90865.1"/>
    <property type="molecule type" value="Genomic_DNA"/>
</dbReference>
<sequence length="1136" mass="131133">MYTHTLLNQKNTLVKFTKSSSKLNENHENHVGNEDVSLDSEKWDSSCGFDLNSKDLNELLSRLNSKVEKSLEYLLKYGRNKQFSSEINYFNKLLKDFLKNSKIEAKSRNLLEISILILMFLKDGDKGGNEVDFSRLRCTQEFEHKFDLCPEVVNALVNQRFLFENVADESLNFLVNICLWAIETSKAPNVVQLCYEILVFSIKSGNRSKLILPYIENVLSSSFVICSTSYTEAQYQKIYWSIRILQAALARKIISPKYFELVLEFGLNSTKLQNKSIYILNEAACLLAQLWLIEPFEFDLLCEDKLKLMVLSKLLAVGDESFLQFFSMDYLVKLAITGPIDLRKLAINCLTLMSDTRQDEIFNSKIDHLTYKNNFKHYKSVLHRIDLGILTVKAKFLSNLKGSISYLHSLHNLLNNVFYLRRPRKIIIYENGHGIRKPERTEYTKFIVQLNNVMSGKMSKGRFMEWLKRIKINLKRNYYSIFQLVNAIIATRSVMYSLNSMGIKVQHTDDLSIYFLLRLDGSYRSICRDYIGCLTISSNHIDFSFITYIIETIHKSLSTRIISRIVVKTLLIGVCEYLEILLKCNVRDIYGINYPRINEMCSEILVLFEELVKSRVSRADFGLLSHVVSVLKLVYEYDKSTFKRVVRLFMRIIRIYEDRDLSVDAKYRERIDGCREDLKGSIIDLYLALSTEKLPFKIHERAILELDKCQNVVNLCVGLMNSVTLYSNKELIQTLAFQLSLLQVQDFDSKHMKTLKKLANLVFLKLNRDNCTIVTYYKDRNMFKFKSYKFKIIQDSINKCISELINLHLQSVSQVYEIKLFNPDYTVCSDFMILTRFRLVGVSSDVLSSVPWAGTSRLVSIMDQVVQRGPNDQKTWNILTRRADLIMDSFSSNNLSRMVVLLTKSPLSDVNFKEKLKKQSLKMVQESDLLSCCGFLFGFSKMGVPDLEIALKFREKIIEQLSSAKNSYPLVLILSVYCKNKDEKMAILLLKELVGHMETMTPKSFSMVITDVLSNFNSEEIFSGLDPFIIQSLSCMKDMDLRSLVQLYSVFCTTSHPLRGEYLQNLSRNISPLLNHATLHQLSVILRGYSKSLVDTELLQLTLASLKSKYSSGELQELLFILSHLLKLNLTGNSLI</sequence>
<evidence type="ECO:0000313" key="1">
    <source>
        <dbReference type="EMBL" id="SVP90865.1"/>
    </source>
</evidence>
<dbReference type="EMBL" id="UIVS01000002">
    <property type="protein sequence ID" value="SVP91432.1"/>
    <property type="molecule type" value="Genomic_DNA"/>
</dbReference>
<protein>
    <submittedName>
        <fullName evidence="1">Uncharacterized protein</fullName>
    </submittedName>
</protein>
<organism evidence="1">
    <name type="scientific">Theileria annulata</name>
    <dbReference type="NCBI Taxonomy" id="5874"/>
    <lineage>
        <taxon>Eukaryota</taxon>
        <taxon>Sar</taxon>
        <taxon>Alveolata</taxon>
        <taxon>Apicomplexa</taxon>
        <taxon>Aconoidasida</taxon>
        <taxon>Piroplasmida</taxon>
        <taxon>Theileriidae</taxon>
        <taxon>Theileria</taxon>
    </lineage>
</organism>
<accession>A0A3B0MM84</accession>